<gene>
    <name evidence="1" type="ORF">ABEG20_16730</name>
</gene>
<evidence type="ECO:0000313" key="1">
    <source>
        <dbReference type="EMBL" id="XBO46932.1"/>
    </source>
</evidence>
<dbReference type="EMBL" id="CP157485">
    <property type="protein sequence ID" value="XBO46932.1"/>
    <property type="molecule type" value="Genomic_DNA"/>
</dbReference>
<proteinExistence type="predicted"/>
<accession>A0AAU7K2Y5</accession>
<dbReference type="SUPFAM" id="SSF53448">
    <property type="entry name" value="Nucleotide-diphospho-sugar transferases"/>
    <property type="match status" value="1"/>
</dbReference>
<dbReference type="PANTHER" id="PTHR43179">
    <property type="entry name" value="RHAMNOSYLTRANSFERASE WBBL"/>
    <property type="match status" value="1"/>
</dbReference>
<reference evidence="1" key="1">
    <citation type="submission" date="2024-05" db="EMBL/GenBank/DDBJ databases">
        <authorList>
            <person name="Kim S."/>
            <person name="Heo J."/>
            <person name="Choi H."/>
            <person name="Choi Y."/>
            <person name="Kwon S.-W."/>
            <person name="Kim Y."/>
        </authorList>
    </citation>
    <scope>NUCLEOTIDE SEQUENCE</scope>
    <source>
        <strain evidence="1">KACC 23697</strain>
    </source>
</reference>
<dbReference type="PANTHER" id="PTHR43179:SF10">
    <property type="entry name" value="GLYCOSYL TRANSFERASE"/>
    <property type="match status" value="1"/>
</dbReference>
<dbReference type="AlphaFoldDB" id="A0AAU7K2Y5"/>
<name>A0AAU7K2Y5_9SPHI</name>
<dbReference type="InterPro" id="IPR029044">
    <property type="entry name" value="Nucleotide-diphossugar_trans"/>
</dbReference>
<sequence length="284" mass="33149">MMNRVGKKEYDLTASIVLFHSDEEEIKHVIECFLSSTLSGKIYLIDNSLNDELKTLGNIKGVEYIFLNNNIGYGAAHNVAIFKSKFEADYHVVLNPDISFESRILIEAHNYMVSNNDVGMLSPKIVYPDGTPQYMCRLLPTPFDLIVRRFLPSLIKPLFNKLLNNYILKKLDYTKKHNIPNLPGSFMFLRNSAISEVGGFDEKFFMYLEDVDLTRRIHSRFKTIFYPHITVVHALEQGSYKSKKLLQYHIQSAFYYFKKWGWLVDKERTRINSILLKQLNNEQK</sequence>
<organism evidence="1">
    <name type="scientific">Pedobacter sp. KACC 23697</name>
    <dbReference type="NCBI Taxonomy" id="3149230"/>
    <lineage>
        <taxon>Bacteria</taxon>
        <taxon>Pseudomonadati</taxon>
        <taxon>Bacteroidota</taxon>
        <taxon>Sphingobacteriia</taxon>
        <taxon>Sphingobacteriales</taxon>
        <taxon>Sphingobacteriaceae</taxon>
        <taxon>Pedobacter</taxon>
    </lineage>
</organism>
<dbReference type="RefSeq" id="WP_406824407.1">
    <property type="nucleotide sequence ID" value="NZ_CP157485.1"/>
</dbReference>
<dbReference type="Gene3D" id="3.90.550.10">
    <property type="entry name" value="Spore Coat Polysaccharide Biosynthesis Protein SpsA, Chain A"/>
    <property type="match status" value="1"/>
</dbReference>
<protein>
    <submittedName>
        <fullName evidence="1">Glycosyltransferase family 2 protein</fullName>
    </submittedName>
</protein>